<keyword evidence="1" id="KW-0472">Membrane</keyword>
<reference evidence="2 3" key="1">
    <citation type="submission" date="2020-01" db="EMBL/GenBank/DDBJ databases">
        <title>A novel Bacillus sp. from Pasinler.</title>
        <authorList>
            <person name="Adiguzel A."/>
            <person name="Ay H."/>
            <person name="Baltaci M.O."/>
        </authorList>
    </citation>
    <scope>NUCLEOTIDE SEQUENCE [LARGE SCALE GENOMIC DNA]</scope>
    <source>
        <strain evidence="2 3">P1</strain>
    </source>
</reference>
<feature type="transmembrane region" description="Helical" evidence="1">
    <location>
        <begin position="16"/>
        <end position="37"/>
    </location>
</feature>
<organism evidence="2 3">
    <name type="scientific">Pallidibacillus pasinlerensis</name>
    <dbReference type="NCBI Taxonomy" id="2703818"/>
    <lineage>
        <taxon>Bacteria</taxon>
        <taxon>Bacillati</taxon>
        <taxon>Bacillota</taxon>
        <taxon>Bacilli</taxon>
        <taxon>Bacillales</taxon>
        <taxon>Bacillaceae</taxon>
        <taxon>Pallidibacillus</taxon>
    </lineage>
</organism>
<evidence type="ECO:0000256" key="1">
    <source>
        <dbReference type="SAM" id="Phobius"/>
    </source>
</evidence>
<evidence type="ECO:0000313" key="2">
    <source>
        <dbReference type="EMBL" id="NCU17082.1"/>
    </source>
</evidence>
<keyword evidence="1" id="KW-1133">Transmembrane helix</keyword>
<dbReference type="EMBL" id="JAACYS010000014">
    <property type="protein sequence ID" value="NCU17082.1"/>
    <property type="molecule type" value="Genomic_DNA"/>
</dbReference>
<comment type="caution">
    <text evidence="2">The sequence shown here is derived from an EMBL/GenBank/DDBJ whole genome shotgun (WGS) entry which is preliminary data.</text>
</comment>
<keyword evidence="3" id="KW-1185">Reference proteome</keyword>
<proteinExistence type="predicted"/>
<keyword evidence="1" id="KW-0812">Transmembrane</keyword>
<dbReference type="InterPro" id="IPR007436">
    <property type="entry name" value="DUF485"/>
</dbReference>
<accession>A0ABX0A0Z6</accession>
<dbReference type="PANTHER" id="PTHR38441:SF1">
    <property type="entry name" value="MEMBRANE PROTEIN"/>
    <property type="match status" value="1"/>
</dbReference>
<dbReference type="PANTHER" id="PTHR38441">
    <property type="entry name" value="INTEGRAL MEMBRANE PROTEIN-RELATED"/>
    <property type="match status" value="1"/>
</dbReference>
<dbReference type="Pfam" id="PF04341">
    <property type="entry name" value="DUF485"/>
    <property type="match status" value="1"/>
</dbReference>
<dbReference type="Proteomes" id="UP000743899">
    <property type="component" value="Unassembled WGS sequence"/>
</dbReference>
<gene>
    <name evidence="2" type="ORF">GW534_04750</name>
</gene>
<name>A0ABX0A0Z6_9BACI</name>
<sequence>MEEKLLNYIYRKRKRLFIILIFALLFYFFLPLSLIFIPEIMNKPSFLFNLPWAWVYAILQFPMTWLFCSIYHRKAKKDEQELDAIKGEDVN</sequence>
<feature type="transmembrane region" description="Helical" evidence="1">
    <location>
        <begin position="52"/>
        <end position="71"/>
    </location>
</feature>
<dbReference type="RefSeq" id="WP_161919919.1">
    <property type="nucleotide sequence ID" value="NZ_JAACYS010000014.1"/>
</dbReference>
<evidence type="ECO:0000313" key="3">
    <source>
        <dbReference type="Proteomes" id="UP000743899"/>
    </source>
</evidence>
<protein>
    <submittedName>
        <fullName evidence="2">DUF485 domain-containing protein</fullName>
    </submittedName>
</protein>